<name>M1PFK4_TETSU</name>
<keyword evidence="8" id="KW-0157">Chromophore</keyword>
<evidence type="ECO:0000256" key="6">
    <source>
        <dbReference type="ARBA" id="ARBA00022925"/>
    </source>
</evidence>
<accession>M1PFK4</accession>
<evidence type="ECO:0000256" key="2">
    <source>
        <dbReference type="ARBA" id="ARBA00008130"/>
    </source>
</evidence>
<evidence type="ECO:0000256" key="7">
    <source>
        <dbReference type="ARBA" id="ARBA00022989"/>
    </source>
</evidence>
<evidence type="ECO:0000256" key="10">
    <source>
        <dbReference type="ARBA" id="ARBA00023170"/>
    </source>
</evidence>
<keyword evidence="6" id="KW-0681">Retinal protein</keyword>
<dbReference type="PANTHER" id="PTHR28286">
    <property type="match status" value="1"/>
</dbReference>
<dbReference type="InterPro" id="IPR001425">
    <property type="entry name" value="Arc/bac/fun_rhodopsins"/>
</dbReference>
<evidence type="ECO:0000313" key="13">
    <source>
        <dbReference type="EMBL" id="AGF84747.1"/>
    </source>
</evidence>
<sequence>MGFQLNPEYLNETILLDDCTPIYLNVGPLWEQKVARGTQWFGVILSLAFLIYYIWITYKATCGWEELYVCTIEFCKIVIELYFEFSPPAMIYQTNGEVTPWLRYAEWLLTCPVILIHLSNITGLNDDYSGRTMSLITSDLGGICMAVTSALSKGWLKWLFFVIGCCYGASTFYHAALIYIESYYTMPHGVCKNMVLAMAAVFFTSWFMFPGLFLAGPEGTNALSWAGSTIGHTVADLLSKNAWGMIGHFLRLEIHKHIIIHGDVRRPITVNTLGREVTVSCFVDKEEEDEDERISTKTYANRASFMKMRNDMEQRGIQTRKSLEMLAPPPALNDGSIVLAVADPMTLTFFTQQLSQLDATIRATPAMGQGQLEQVLEKGGFDGVLVSPEYIQQVGLVQRLKDKYHMPVYAFGWGKSSPWRSVIEGSGVDGWLEGPYFGSTFDTDALSDAIAEMQRIKTSYSMVVNGVGMNGAGMNGVGMNGMGMDGVGMNGAGMNGVGMNGMGGYGSVGNNMHSMPMMSQQAVMMPQSAPQMMGGMSQTQQPAMMGGMQGASPHYSVGNLQNMEGQQAVGSPQVLASSWQQSALHGGMGQQQQYGQVQQMPMMVGMQTPASPGGVQTPPHTMAGQPQMSPQQLQQQLYFMQQLQQRQLQQQQYQGGTGQR</sequence>
<reference evidence="13" key="1">
    <citation type="journal article" date="2013" name="Biophys. J.">
        <title>Intramolecular proton transfer in channelrhodopsins.</title>
        <authorList>
            <person name="Sineshchekov O.A."/>
            <person name="Govorunova E.G."/>
            <person name="Wang J."/>
            <person name="Li H."/>
            <person name="Spudich J.L."/>
        </authorList>
    </citation>
    <scope>NUCLEOTIDE SEQUENCE</scope>
</reference>
<dbReference type="SMR" id="M1PFK4"/>
<evidence type="ECO:0000256" key="3">
    <source>
        <dbReference type="ARBA" id="ARBA00022543"/>
    </source>
</evidence>
<comment type="subcellular location">
    <subcellularLocation>
        <location evidence="1">Membrane</location>
        <topology evidence="1">Multi-pass membrane protein</topology>
    </subcellularLocation>
</comment>
<dbReference type="GO" id="GO:0005886">
    <property type="term" value="C:plasma membrane"/>
    <property type="evidence" value="ECO:0007669"/>
    <property type="project" value="TreeGrafter"/>
</dbReference>
<protein>
    <submittedName>
        <fullName evidence="13">Channelopsin</fullName>
    </submittedName>
</protein>
<feature type="transmembrane region" description="Helical" evidence="12">
    <location>
        <begin position="40"/>
        <end position="58"/>
    </location>
</feature>
<dbReference type="GO" id="GO:0007602">
    <property type="term" value="P:phototransduction"/>
    <property type="evidence" value="ECO:0007669"/>
    <property type="project" value="UniProtKB-KW"/>
</dbReference>
<keyword evidence="4" id="KW-0716">Sensory transduction</keyword>
<proteinExistence type="evidence at transcript level"/>
<dbReference type="GO" id="GO:0009881">
    <property type="term" value="F:photoreceptor activity"/>
    <property type="evidence" value="ECO:0007669"/>
    <property type="project" value="UniProtKB-KW"/>
</dbReference>
<dbReference type="PANTHER" id="PTHR28286:SF2">
    <property type="entry name" value="BACTERIORHODOPSIN _OPSIN, NOPA (EUROFUNG)"/>
    <property type="match status" value="1"/>
</dbReference>
<dbReference type="Gene3D" id="1.20.1070.10">
    <property type="entry name" value="Rhodopsin 7-helix transmembrane proteins"/>
    <property type="match status" value="1"/>
</dbReference>
<feature type="region of interest" description="Disordered" evidence="11">
    <location>
        <begin position="607"/>
        <end position="631"/>
    </location>
</feature>
<comment type="similarity">
    <text evidence="2">Belongs to the archaeal/bacterial/fungal opsin family.</text>
</comment>
<dbReference type="PRINTS" id="PR00251">
    <property type="entry name" value="BACTRLOPSIN"/>
</dbReference>
<dbReference type="CDD" id="cd15241">
    <property type="entry name" value="7tm_ChRs"/>
    <property type="match status" value="1"/>
</dbReference>
<organism evidence="13">
    <name type="scientific">Tetraselmis subcordiformis</name>
    <name type="common">Marine green alga</name>
    <name type="synonym">Carteria subcordiformis</name>
    <dbReference type="NCBI Taxonomy" id="3161"/>
    <lineage>
        <taxon>Eukaryota</taxon>
        <taxon>Viridiplantae</taxon>
        <taxon>Chlorophyta</taxon>
        <taxon>core chlorophytes</taxon>
        <taxon>Chlorodendrophyceae</taxon>
        <taxon>Chlorodendrales</taxon>
        <taxon>Chlorodendraceae</taxon>
        <taxon>Tetraselmis</taxon>
    </lineage>
</organism>
<dbReference type="EMBL" id="JX983143">
    <property type="protein sequence ID" value="AGF84747.1"/>
    <property type="molecule type" value="mRNA"/>
</dbReference>
<evidence type="ECO:0000256" key="12">
    <source>
        <dbReference type="SAM" id="Phobius"/>
    </source>
</evidence>
<dbReference type="AlphaFoldDB" id="M1PFK4"/>
<evidence type="ECO:0000256" key="5">
    <source>
        <dbReference type="ARBA" id="ARBA00022692"/>
    </source>
</evidence>
<dbReference type="Pfam" id="PF01036">
    <property type="entry name" value="Bac_rhodopsin"/>
    <property type="match status" value="1"/>
</dbReference>
<keyword evidence="7 12" id="KW-1133">Transmembrane helix</keyword>
<keyword evidence="3" id="KW-0600">Photoreceptor protein</keyword>
<keyword evidence="5 12" id="KW-0812">Transmembrane</keyword>
<feature type="transmembrane region" description="Helical" evidence="12">
    <location>
        <begin position="194"/>
        <end position="215"/>
    </location>
</feature>
<evidence type="ECO:0000256" key="8">
    <source>
        <dbReference type="ARBA" id="ARBA00022991"/>
    </source>
</evidence>
<evidence type="ECO:0000256" key="4">
    <source>
        <dbReference type="ARBA" id="ARBA00022606"/>
    </source>
</evidence>
<feature type="transmembrane region" description="Helical" evidence="12">
    <location>
        <begin position="158"/>
        <end position="182"/>
    </location>
</feature>
<evidence type="ECO:0000256" key="1">
    <source>
        <dbReference type="ARBA" id="ARBA00004141"/>
    </source>
</evidence>
<evidence type="ECO:0000256" key="9">
    <source>
        <dbReference type="ARBA" id="ARBA00023136"/>
    </source>
</evidence>
<keyword evidence="9 12" id="KW-0472">Membrane</keyword>
<keyword evidence="10" id="KW-0675">Receptor</keyword>
<dbReference type="SMART" id="SM01021">
    <property type="entry name" value="Bac_rhodopsin"/>
    <property type="match status" value="1"/>
</dbReference>
<dbReference type="SUPFAM" id="SSF81321">
    <property type="entry name" value="Family A G protein-coupled receptor-like"/>
    <property type="match status" value="1"/>
</dbReference>
<evidence type="ECO:0000256" key="11">
    <source>
        <dbReference type="SAM" id="MobiDB-lite"/>
    </source>
</evidence>